<dbReference type="InParanoid" id="A0A3G9J8Z7"/>
<dbReference type="AlphaFoldDB" id="A0A3G9J8Z7"/>
<evidence type="ECO:0000313" key="2">
    <source>
        <dbReference type="Proteomes" id="UP000268059"/>
    </source>
</evidence>
<protein>
    <submittedName>
        <fullName evidence="1">Uncharacterized protein</fullName>
    </submittedName>
</protein>
<sequence>MRSAIDVVIVTNKEGLMRPLIIIWEEYGVKTKHWIKRIVQKRPCAEGMLYDCFCEGQLMRLYYKQGCWQIEKI</sequence>
<accession>A0A3G9J8Z7</accession>
<proteinExistence type="predicted"/>
<name>A0A3G9J8Z7_9FIRM</name>
<organism evidence="1 2">
    <name type="scientific">Intestinibaculum porci</name>
    <dbReference type="NCBI Taxonomy" id="2487118"/>
    <lineage>
        <taxon>Bacteria</taxon>
        <taxon>Bacillati</taxon>
        <taxon>Bacillota</taxon>
        <taxon>Erysipelotrichia</taxon>
        <taxon>Erysipelotrichales</taxon>
        <taxon>Erysipelotrichaceae</taxon>
        <taxon>Intestinibaculum</taxon>
    </lineage>
</organism>
<evidence type="ECO:0000313" key="1">
    <source>
        <dbReference type="EMBL" id="BBH27657.1"/>
    </source>
</evidence>
<dbReference type="RefSeq" id="WP_125120360.1">
    <property type="nucleotide sequence ID" value="NZ_AP019309.1"/>
</dbReference>
<gene>
    <name evidence="1" type="ORF">SG0102_25910</name>
</gene>
<dbReference type="Proteomes" id="UP000268059">
    <property type="component" value="Chromosome"/>
</dbReference>
<keyword evidence="2" id="KW-1185">Reference proteome</keyword>
<dbReference type="EMBL" id="AP019309">
    <property type="protein sequence ID" value="BBH27657.1"/>
    <property type="molecule type" value="Genomic_DNA"/>
</dbReference>
<reference evidence="1 2" key="1">
    <citation type="submission" date="2018-11" db="EMBL/GenBank/DDBJ databases">
        <title>Novel Erysipelotrichaceae bacterium isolated from small intestine of a swine.</title>
        <authorList>
            <person name="Kim J.S."/>
            <person name="Choe H."/>
            <person name="Lee Y.R."/>
            <person name="Kim K.M."/>
            <person name="Park D.S."/>
        </authorList>
    </citation>
    <scope>NUCLEOTIDE SEQUENCE [LARGE SCALE GENOMIC DNA]</scope>
    <source>
        <strain evidence="1 2">SG0102</strain>
    </source>
</reference>
<dbReference type="KEGG" id="ebm:SG0102_25910"/>